<evidence type="ECO:0000256" key="1">
    <source>
        <dbReference type="SAM" id="Phobius"/>
    </source>
</evidence>
<dbReference type="Proteomes" id="UP000228535">
    <property type="component" value="Unassembled WGS sequence"/>
</dbReference>
<dbReference type="EMBL" id="PGFA01000001">
    <property type="protein sequence ID" value="PJJ60297.1"/>
    <property type="molecule type" value="Genomic_DNA"/>
</dbReference>
<dbReference type="OrthoDB" id="880375at2"/>
<comment type="caution">
    <text evidence="2">The sequence shown here is derived from an EMBL/GenBank/DDBJ whole genome shotgun (WGS) entry which is preliminary data.</text>
</comment>
<feature type="transmembrane region" description="Helical" evidence="1">
    <location>
        <begin position="182"/>
        <end position="202"/>
    </location>
</feature>
<keyword evidence="3" id="KW-1185">Reference proteome</keyword>
<organism evidence="2 3">
    <name type="scientific">Hymenobacter chitinivorans DSM 11115</name>
    <dbReference type="NCBI Taxonomy" id="1121954"/>
    <lineage>
        <taxon>Bacteria</taxon>
        <taxon>Pseudomonadati</taxon>
        <taxon>Bacteroidota</taxon>
        <taxon>Cytophagia</taxon>
        <taxon>Cytophagales</taxon>
        <taxon>Hymenobacteraceae</taxon>
        <taxon>Hymenobacter</taxon>
    </lineage>
</organism>
<feature type="transmembrane region" description="Helical" evidence="1">
    <location>
        <begin position="104"/>
        <end position="124"/>
    </location>
</feature>
<accession>A0A2M9BQV5</accession>
<evidence type="ECO:0000313" key="2">
    <source>
        <dbReference type="EMBL" id="PJJ60297.1"/>
    </source>
</evidence>
<proteinExistence type="predicted"/>
<feature type="transmembrane region" description="Helical" evidence="1">
    <location>
        <begin position="64"/>
        <end position="83"/>
    </location>
</feature>
<keyword evidence="1" id="KW-0812">Transmembrane</keyword>
<feature type="transmembrane region" description="Helical" evidence="1">
    <location>
        <begin position="214"/>
        <end position="232"/>
    </location>
</feature>
<keyword evidence="1" id="KW-0472">Membrane</keyword>
<reference evidence="2 3" key="1">
    <citation type="submission" date="2017-11" db="EMBL/GenBank/DDBJ databases">
        <title>Genomic Encyclopedia of Archaeal and Bacterial Type Strains, Phase II (KMG-II): From Individual Species to Whole Genera.</title>
        <authorList>
            <person name="Goeker M."/>
        </authorList>
    </citation>
    <scope>NUCLEOTIDE SEQUENCE [LARGE SCALE GENOMIC DNA]</scope>
    <source>
        <strain evidence="2 3">DSM 11115</strain>
    </source>
</reference>
<dbReference type="RefSeq" id="WP_100335954.1">
    <property type="nucleotide sequence ID" value="NZ_PGFA01000001.1"/>
</dbReference>
<keyword evidence="1" id="KW-1133">Transmembrane helix</keyword>
<evidence type="ECO:0000313" key="3">
    <source>
        <dbReference type="Proteomes" id="UP000228535"/>
    </source>
</evidence>
<name>A0A2M9BQV5_9BACT</name>
<dbReference type="AlphaFoldDB" id="A0A2M9BQV5"/>
<gene>
    <name evidence="2" type="ORF">CLV45_1722</name>
</gene>
<protein>
    <submittedName>
        <fullName evidence="2">Uncharacterized protein</fullName>
    </submittedName>
</protein>
<sequence length="245" mass="27200">MMRIRVLLIGVILLGTGLWLYARLMPAFVDGAVKTEADLRLKLMSESRATYYKKEAALRTNRNTLLDVGSGLAVSGLVVLLLGRVLRVDTAAELRWRPTFGKGAVLLWFNAGWGILFVALNWYYTYRAARGDYPPFADSIGIPIMQGAATLLFYWPIINGLLLLALWGAELPGVLGEMPYRYTGRAIVVEVVFGVFALLLLLETGENIVYGDHLTIPVMLGFLYLVVVLRAGHMQAVNQRLRVQA</sequence>
<feature type="transmembrane region" description="Helical" evidence="1">
    <location>
        <begin position="144"/>
        <end position="170"/>
    </location>
</feature>